<proteinExistence type="inferred from homology"/>
<evidence type="ECO:0000259" key="3">
    <source>
        <dbReference type="SMART" id="SM00822"/>
    </source>
</evidence>
<evidence type="ECO:0000256" key="1">
    <source>
        <dbReference type="ARBA" id="ARBA00006484"/>
    </source>
</evidence>
<comment type="similarity">
    <text evidence="1">Belongs to the short-chain dehydrogenases/reductases (SDR) family.</text>
</comment>
<comment type="caution">
    <text evidence="4">The sequence shown here is derived from an EMBL/GenBank/DDBJ whole genome shotgun (WGS) entry which is preliminary data.</text>
</comment>
<reference evidence="4 5" key="1">
    <citation type="submission" date="2018-08" db="EMBL/GenBank/DDBJ databases">
        <title>Meiothermus roseus NBRC 110900 genome sequencing project.</title>
        <authorList>
            <person name="Da Costa M.S."/>
            <person name="Albuquerque L."/>
            <person name="Raposo P."/>
            <person name="Froufe H.J.C."/>
            <person name="Barroso C.S."/>
            <person name="Egas C."/>
        </authorList>
    </citation>
    <scope>NUCLEOTIDE SEQUENCE [LARGE SCALE GENOMIC DNA]</scope>
    <source>
        <strain evidence="4 5">NBRC 110900</strain>
    </source>
</reference>
<dbReference type="PROSITE" id="PS00061">
    <property type="entry name" value="ADH_SHORT"/>
    <property type="match status" value="1"/>
</dbReference>
<dbReference type="SMART" id="SM00822">
    <property type="entry name" value="PKS_KR"/>
    <property type="match status" value="1"/>
</dbReference>
<dbReference type="OrthoDB" id="9803333at2"/>
<evidence type="ECO:0000313" key="5">
    <source>
        <dbReference type="Proteomes" id="UP000265341"/>
    </source>
</evidence>
<keyword evidence="5" id="KW-1185">Reference proteome</keyword>
<dbReference type="PRINTS" id="PR00081">
    <property type="entry name" value="GDHRDH"/>
</dbReference>
<dbReference type="EMBL" id="QWLA01000016">
    <property type="protein sequence ID" value="RIH87763.1"/>
    <property type="molecule type" value="Genomic_DNA"/>
</dbReference>
<dbReference type="InterPro" id="IPR002347">
    <property type="entry name" value="SDR_fam"/>
</dbReference>
<protein>
    <submittedName>
        <fullName evidence="4">Cyclopentanol dehydrogenase</fullName>
        <ecNumber evidence="4">1.1.1.163</ecNumber>
    </submittedName>
</protein>
<dbReference type="NCBIfam" id="NF005559">
    <property type="entry name" value="PRK07231.1"/>
    <property type="match status" value="1"/>
</dbReference>
<accession>A0A399EVR4</accession>
<sequence>MVLEKFRLDQRVAVVTGGARGIGLAIATALAEAGASVVIAELEPDIGQRSERELKARGLKAEFRPLDVTQSAQADALAKALFAEYGRVDILVNNAGICRNTPALETPDAEWLQIFDINVNGVFWCSRAFGRGMVAQGSGSIINIASMSGLIVNKPQPQAAYNASKAAVAHLTRSLAAELAPFGVRVNAISPGYIGTEMTRRGLETPEWRRDWLGLTPMGRLGEPSEVATCAVFLASEASSYLTGSELVVDGGYTIW</sequence>
<dbReference type="PANTHER" id="PTHR42760:SF115">
    <property type="entry name" value="3-OXOACYL-[ACYL-CARRIER-PROTEIN] REDUCTASE FABG"/>
    <property type="match status" value="1"/>
</dbReference>
<dbReference type="InterPro" id="IPR057326">
    <property type="entry name" value="KR_dom"/>
</dbReference>
<dbReference type="FunFam" id="3.40.50.720:FF:000240">
    <property type="entry name" value="SDR family oxidoreductase"/>
    <property type="match status" value="1"/>
</dbReference>
<dbReference type="PANTHER" id="PTHR42760">
    <property type="entry name" value="SHORT-CHAIN DEHYDROGENASES/REDUCTASES FAMILY MEMBER"/>
    <property type="match status" value="1"/>
</dbReference>
<feature type="domain" description="Ketoreductase" evidence="3">
    <location>
        <begin position="11"/>
        <end position="192"/>
    </location>
</feature>
<name>A0A399EVR4_9DEIN</name>
<dbReference type="AlphaFoldDB" id="A0A399EVR4"/>
<dbReference type="InterPro" id="IPR036291">
    <property type="entry name" value="NAD(P)-bd_dom_sf"/>
</dbReference>
<dbReference type="SUPFAM" id="SSF51735">
    <property type="entry name" value="NAD(P)-binding Rossmann-fold domains"/>
    <property type="match status" value="1"/>
</dbReference>
<dbReference type="Proteomes" id="UP000265341">
    <property type="component" value="Unassembled WGS sequence"/>
</dbReference>
<evidence type="ECO:0000256" key="2">
    <source>
        <dbReference type="ARBA" id="ARBA00023002"/>
    </source>
</evidence>
<dbReference type="PRINTS" id="PR00080">
    <property type="entry name" value="SDRFAMILY"/>
</dbReference>
<gene>
    <name evidence="4" type="primary">cpnA_2</name>
    <name evidence="4" type="ORF">Mrose_01158</name>
</gene>
<dbReference type="Pfam" id="PF13561">
    <property type="entry name" value="adh_short_C2"/>
    <property type="match status" value="1"/>
</dbReference>
<dbReference type="RefSeq" id="WP_119276483.1">
    <property type="nucleotide sequence ID" value="NZ_QWLA01000016.1"/>
</dbReference>
<evidence type="ECO:0000313" key="4">
    <source>
        <dbReference type="EMBL" id="RIH87763.1"/>
    </source>
</evidence>
<dbReference type="GO" id="GO:0005975">
    <property type="term" value="P:carbohydrate metabolic process"/>
    <property type="evidence" value="ECO:0007669"/>
    <property type="project" value="UniProtKB-ARBA"/>
</dbReference>
<keyword evidence="2 4" id="KW-0560">Oxidoreductase</keyword>
<dbReference type="GO" id="GO:0055041">
    <property type="term" value="F:cyclopentanol dehydrogenase activity"/>
    <property type="evidence" value="ECO:0007669"/>
    <property type="project" value="UniProtKB-EC"/>
</dbReference>
<dbReference type="Gene3D" id="3.40.50.720">
    <property type="entry name" value="NAD(P)-binding Rossmann-like Domain"/>
    <property type="match status" value="1"/>
</dbReference>
<dbReference type="EC" id="1.1.1.163" evidence="4"/>
<organism evidence="4 5">
    <name type="scientific">Calidithermus roseus</name>
    <dbReference type="NCBI Taxonomy" id="1644118"/>
    <lineage>
        <taxon>Bacteria</taxon>
        <taxon>Thermotogati</taxon>
        <taxon>Deinococcota</taxon>
        <taxon>Deinococci</taxon>
        <taxon>Thermales</taxon>
        <taxon>Thermaceae</taxon>
        <taxon>Calidithermus</taxon>
    </lineage>
</organism>
<dbReference type="InterPro" id="IPR020904">
    <property type="entry name" value="Sc_DH/Rdtase_CS"/>
</dbReference>